<dbReference type="AlphaFoldDB" id="A0A7W9BNH7"/>
<keyword evidence="2" id="KW-1185">Reference proteome</keyword>
<dbReference type="Proteomes" id="UP000535415">
    <property type="component" value="Unassembled WGS sequence"/>
</dbReference>
<gene>
    <name evidence="1" type="ORF">FHS72_003385</name>
</gene>
<protein>
    <recommendedName>
        <fullName evidence="3">Sialate O-acetylesterase domain-containing protein</fullName>
    </recommendedName>
</protein>
<comment type="caution">
    <text evidence="1">The sequence shown here is derived from an EMBL/GenBank/DDBJ whole genome shotgun (WGS) entry which is preliminary data.</text>
</comment>
<organism evidence="1 2">
    <name type="scientific">Yoonia ponticola</name>
    <dbReference type="NCBI Taxonomy" id="1524255"/>
    <lineage>
        <taxon>Bacteria</taxon>
        <taxon>Pseudomonadati</taxon>
        <taxon>Pseudomonadota</taxon>
        <taxon>Alphaproteobacteria</taxon>
        <taxon>Rhodobacterales</taxon>
        <taxon>Paracoccaceae</taxon>
        <taxon>Yoonia</taxon>
    </lineage>
</organism>
<dbReference type="Gene3D" id="3.40.50.1110">
    <property type="entry name" value="SGNH hydrolase"/>
    <property type="match status" value="1"/>
</dbReference>
<reference evidence="1 2" key="1">
    <citation type="submission" date="2020-08" db="EMBL/GenBank/DDBJ databases">
        <title>Genomic Encyclopedia of Type Strains, Phase IV (KMG-IV): sequencing the most valuable type-strain genomes for metagenomic binning, comparative biology and taxonomic classification.</title>
        <authorList>
            <person name="Goeker M."/>
        </authorList>
    </citation>
    <scope>NUCLEOTIDE SEQUENCE [LARGE SCALE GENOMIC DNA]</scope>
    <source>
        <strain evidence="1 2">DSM 101064</strain>
    </source>
</reference>
<dbReference type="GO" id="GO:0016788">
    <property type="term" value="F:hydrolase activity, acting on ester bonds"/>
    <property type="evidence" value="ECO:0007669"/>
    <property type="project" value="UniProtKB-ARBA"/>
</dbReference>
<proteinExistence type="predicted"/>
<dbReference type="RefSeq" id="WP_183530879.1">
    <property type="nucleotide sequence ID" value="NZ_JACIJM010000013.1"/>
</dbReference>
<evidence type="ECO:0000313" key="2">
    <source>
        <dbReference type="Proteomes" id="UP000535415"/>
    </source>
</evidence>
<evidence type="ECO:0008006" key="3">
    <source>
        <dbReference type="Google" id="ProtNLM"/>
    </source>
</evidence>
<sequence>MTHSILFMSFGQSNADCHTAGPAFDHPVLDDPRIVLPNDGFGFRGTRGFARKRMIDGFVPAYGFDTKCQSSGIASAARFLHEINDDTIGQVIVRSGAKGGRPLVGRKHGDRIIDGIFRQHDGTAAMLLLSMIEDIYQIAAAADEMGQPIRQIYIPFYHGEADRNTPRDTYNALLTEMMDIIDDAAADIGIPTVWLLTQPSGTAPSHSGNAWENRLGIKDVADRRPNAVLANANYAMPLFDPSHLDATGKVLAGEQIGRCAARIHNGEGAPALISPREATAIGNKIHIRFHAPVKTTIDKVSIPAPLFTDGFLVEGQPADFVRRAIPTPDGHLTLICNGPIPDDCQLNYAYAGRTQSDPTEDVAYPYGRGCLRKSDSTTSLILPHLKLHEWVPAFSVQVSSAVAVQNVA</sequence>
<dbReference type="SUPFAM" id="SSF52266">
    <property type="entry name" value="SGNH hydrolase"/>
    <property type="match status" value="1"/>
</dbReference>
<dbReference type="InterPro" id="IPR036514">
    <property type="entry name" value="SGNH_hydro_sf"/>
</dbReference>
<dbReference type="EMBL" id="JACIJM010000013">
    <property type="protein sequence ID" value="MBB5723740.1"/>
    <property type="molecule type" value="Genomic_DNA"/>
</dbReference>
<evidence type="ECO:0000313" key="1">
    <source>
        <dbReference type="EMBL" id="MBB5723740.1"/>
    </source>
</evidence>
<name>A0A7W9BNH7_9RHOB</name>
<accession>A0A7W9BNH7</accession>